<dbReference type="PANTHER" id="PTHR30055:SF243">
    <property type="entry name" value="HTH-TYPE TRANSCRIPTIONAL REGULATOR RV1816"/>
    <property type="match status" value="1"/>
</dbReference>
<gene>
    <name evidence="6" type="ORF">Arub01_37910</name>
</gene>
<dbReference type="InterPro" id="IPR009057">
    <property type="entry name" value="Homeodomain-like_sf"/>
</dbReference>
<dbReference type="GO" id="GO:0000976">
    <property type="term" value="F:transcription cis-regulatory region binding"/>
    <property type="evidence" value="ECO:0007669"/>
    <property type="project" value="TreeGrafter"/>
</dbReference>
<evidence type="ECO:0000256" key="1">
    <source>
        <dbReference type="ARBA" id="ARBA00023015"/>
    </source>
</evidence>
<evidence type="ECO:0000256" key="3">
    <source>
        <dbReference type="ARBA" id="ARBA00023163"/>
    </source>
</evidence>
<feature type="DNA-binding region" description="H-T-H motif" evidence="4">
    <location>
        <begin position="37"/>
        <end position="56"/>
    </location>
</feature>
<evidence type="ECO:0000256" key="2">
    <source>
        <dbReference type="ARBA" id="ARBA00023125"/>
    </source>
</evidence>
<keyword evidence="1" id="KW-0805">Transcription regulation</keyword>
<reference evidence="6" key="1">
    <citation type="submission" date="2023-02" db="EMBL/GenBank/DDBJ databases">
        <title>Actinomadura rubrobrunea NBRC 14622.</title>
        <authorList>
            <person name="Ichikawa N."/>
            <person name="Sato H."/>
            <person name="Tonouchi N."/>
        </authorList>
    </citation>
    <scope>NUCLEOTIDE SEQUENCE</scope>
    <source>
        <strain evidence="6">NBRC 14622</strain>
    </source>
</reference>
<dbReference type="Gene3D" id="1.10.357.10">
    <property type="entry name" value="Tetracycline Repressor, domain 2"/>
    <property type="match status" value="1"/>
</dbReference>
<name>A0A9W6PZH6_9ACTN</name>
<proteinExistence type="predicted"/>
<dbReference type="EMBL" id="BSRZ01000009">
    <property type="protein sequence ID" value="GLW65547.1"/>
    <property type="molecule type" value="Genomic_DNA"/>
</dbReference>
<dbReference type="PRINTS" id="PR00455">
    <property type="entry name" value="HTHTETR"/>
</dbReference>
<dbReference type="Proteomes" id="UP001165124">
    <property type="component" value="Unassembled WGS sequence"/>
</dbReference>
<keyword evidence="3" id="KW-0804">Transcription</keyword>
<keyword evidence="7" id="KW-1185">Reference proteome</keyword>
<protein>
    <submittedName>
        <fullName evidence="6">TetR family transcriptional regulator</fullName>
    </submittedName>
</protein>
<dbReference type="InterPro" id="IPR025996">
    <property type="entry name" value="MT1864/Rv1816-like_C"/>
</dbReference>
<dbReference type="InterPro" id="IPR050109">
    <property type="entry name" value="HTH-type_TetR-like_transc_reg"/>
</dbReference>
<dbReference type="Pfam" id="PF13305">
    <property type="entry name" value="TetR_C_33"/>
    <property type="match status" value="1"/>
</dbReference>
<dbReference type="AlphaFoldDB" id="A0A9W6PZH6"/>
<evidence type="ECO:0000256" key="4">
    <source>
        <dbReference type="PROSITE-ProRule" id="PRU00335"/>
    </source>
</evidence>
<dbReference type="InterPro" id="IPR036271">
    <property type="entry name" value="Tet_transcr_reg_TetR-rel_C_sf"/>
</dbReference>
<dbReference type="PANTHER" id="PTHR30055">
    <property type="entry name" value="HTH-TYPE TRANSCRIPTIONAL REGULATOR RUTR"/>
    <property type="match status" value="1"/>
</dbReference>
<evidence type="ECO:0000259" key="5">
    <source>
        <dbReference type="PROSITE" id="PS50977"/>
    </source>
</evidence>
<organism evidence="6 7">
    <name type="scientific">Actinomadura rubrobrunea</name>
    <dbReference type="NCBI Taxonomy" id="115335"/>
    <lineage>
        <taxon>Bacteria</taxon>
        <taxon>Bacillati</taxon>
        <taxon>Actinomycetota</taxon>
        <taxon>Actinomycetes</taxon>
        <taxon>Streptosporangiales</taxon>
        <taxon>Thermomonosporaceae</taxon>
        <taxon>Actinomadura</taxon>
    </lineage>
</organism>
<accession>A0A9W6PZH6</accession>
<dbReference type="InterPro" id="IPR001647">
    <property type="entry name" value="HTH_TetR"/>
</dbReference>
<dbReference type="SUPFAM" id="SSF46689">
    <property type="entry name" value="Homeodomain-like"/>
    <property type="match status" value="1"/>
</dbReference>
<dbReference type="GO" id="GO:0003700">
    <property type="term" value="F:DNA-binding transcription factor activity"/>
    <property type="evidence" value="ECO:0007669"/>
    <property type="project" value="TreeGrafter"/>
</dbReference>
<dbReference type="SUPFAM" id="SSF48498">
    <property type="entry name" value="Tetracyclin repressor-like, C-terminal domain"/>
    <property type="match status" value="1"/>
</dbReference>
<dbReference type="Pfam" id="PF00440">
    <property type="entry name" value="TetR_N"/>
    <property type="match status" value="1"/>
</dbReference>
<sequence length="252" mass="27652">MAARPVRRREKLRQATLAEIREAARRLLATKGPAAVTINAVAREVGMSGPALYHYFASHDDLVAAVTADFLNELTATMEAARDAHTAGSPAERLLATCRSMREWAVAHPAEFRWIFASPIPPSASARNSPDSPRNKAARDFELVFLRQIEEVWASAPFPVPAPEELAPSVREQLDAYAVSLGRDLPIGALHVAMNCWIRLYGLLCMEVLNQLDFVYSDVAPIYEETLRDITAALGLDYHPPAPSEPAPTPSQ</sequence>
<evidence type="ECO:0000313" key="6">
    <source>
        <dbReference type="EMBL" id="GLW65547.1"/>
    </source>
</evidence>
<comment type="caution">
    <text evidence="6">The sequence shown here is derived from an EMBL/GenBank/DDBJ whole genome shotgun (WGS) entry which is preliminary data.</text>
</comment>
<dbReference type="RefSeq" id="WP_067914205.1">
    <property type="nucleotide sequence ID" value="NZ_BSRZ01000009.1"/>
</dbReference>
<dbReference type="PROSITE" id="PS50977">
    <property type="entry name" value="HTH_TETR_2"/>
    <property type="match status" value="1"/>
</dbReference>
<keyword evidence="2 4" id="KW-0238">DNA-binding</keyword>
<feature type="domain" description="HTH tetR-type" evidence="5">
    <location>
        <begin position="14"/>
        <end position="74"/>
    </location>
</feature>
<evidence type="ECO:0000313" key="7">
    <source>
        <dbReference type="Proteomes" id="UP001165124"/>
    </source>
</evidence>